<dbReference type="PROSITE" id="PS51371">
    <property type="entry name" value="CBS"/>
    <property type="match status" value="2"/>
</dbReference>
<feature type="domain" description="CBS" evidence="3">
    <location>
        <begin position="75"/>
        <end position="131"/>
    </location>
</feature>
<dbReference type="EMBL" id="SMGK01000002">
    <property type="protein sequence ID" value="TCK73555.1"/>
    <property type="molecule type" value="Genomic_DNA"/>
</dbReference>
<evidence type="ECO:0000259" key="3">
    <source>
        <dbReference type="PROSITE" id="PS51371"/>
    </source>
</evidence>
<sequence>MNVKDVMTTLPYCCKPTDTVQEAALLMKAHDVGAIPVVNDCDEKKLLGIITDRDICLRIAAEGEASGKVKVSEVMTRSVETCQAEDLIESCEAKMAMRQVRRMPVVDKQGICVGIVSQADVALRDTAEHTSYMIAAISRHPAASRKPSSHVAPAGAA</sequence>
<dbReference type="InterPro" id="IPR000644">
    <property type="entry name" value="CBS_dom"/>
</dbReference>
<evidence type="ECO:0000313" key="4">
    <source>
        <dbReference type="EMBL" id="TCK73555.1"/>
    </source>
</evidence>
<evidence type="ECO:0000256" key="1">
    <source>
        <dbReference type="ARBA" id="ARBA00023122"/>
    </source>
</evidence>
<dbReference type="PANTHER" id="PTHR43080">
    <property type="entry name" value="CBS DOMAIN-CONTAINING PROTEIN CBSX3, MITOCHONDRIAL"/>
    <property type="match status" value="1"/>
</dbReference>
<dbReference type="Pfam" id="PF00571">
    <property type="entry name" value="CBS"/>
    <property type="match status" value="2"/>
</dbReference>
<dbReference type="AlphaFoldDB" id="A0A4R1L5Y8"/>
<dbReference type="Gene3D" id="3.10.580.10">
    <property type="entry name" value="CBS-domain"/>
    <property type="match status" value="1"/>
</dbReference>
<keyword evidence="5" id="KW-1185">Reference proteome</keyword>
<comment type="caution">
    <text evidence="4">The sequence shown here is derived from an EMBL/GenBank/DDBJ whole genome shotgun (WGS) entry which is preliminary data.</text>
</comment>
<dbReference type="InterPro" id="IPR046342">
    <property type="entry name" value="CBS_dom_sf"/>
</dbReference>
<keyword evidence="1 2" id="KW-0129">CBS domain</keyword>
<dbReference type="RefSeq" id="WP_165876680.1">
    <property type="nucleotide sequence ID" value="NZ_SMGK01000002.1"/>
</dbReference>
<dbReference type="SMART" id="SM00116">
    <property type="entry name" value="CBS"/>
    <property type="match status" value="2"/>
</dbReference>
<evidence type="ECO:0000313" key="5">
    <source>
        <dbReference type="Proteomes" id="UP000295210"/>
    </source>
</evidence>
<gene>
    <name evidence="4" type="ORF">C7378_1168</name>
</gene>
<dbReference type="SUPFAM" id="SSF54631">
    <property type="entry name" value="CBS-domain pair"/>
    <property type="match status" value="1"/>
</dbReference>
<dbReference type="Proteomes" id="UP000295210">
    <property type="component" value="Unassembled WGS sequence"/>
</dbReference>
<feature type="domain" description="CBS" evidence="3">
    <location>
        <begin position="7"/>
        <end position="66"/>
    </location>
</feature>
<evidence type="ECO:0000256" key="2">
    <source>
        <dbReference type="PROSITE-ProRule" id="PRU00703"/>
    </source>
</evidence>
<name>A0A4R1L5Y8_9BACT</name>
<dbReference type="InterPro" id="IPR051257">
    <property type="entry name" value="Diverse_CBS-Domain"/>
</dbReference>
<dbReference type="CDD" id="cd04622">
    <property type="entry name" value="CBS_pair_HRP1_like"/>
    <property type="match status" value="1"/>
</dbReference>
<accession>A0A4R1L5Y8</accession>
<protein>
    <submittedName>
        <fullName evidence="4">CBS domain protein</fullName>
    </submittedName>
</protein>
<reference evidence="4 5" key="1">
    <citation type="submission" date="2019-03" db="EMBL/GenBank/DDBJ databases">
        <title>Genomic Encyclopedia of Type Strains, Phase IV (KMG-IV): sequencing the most valuable type-strain genomes for metagenomic binning, comparative biology and taxonomic classification.</title>
        <authorList>
            <person name="Goeker M."/>
        </authorList>
    </citation>
    <scope>NUCLEOTIDE SEQUENCE [LARGE SCALE GENOMIC DNA]</scope>
    <source>
        <strain evidence="4 5">DSM 103428</strain>
    </source>
</reference>
<organism evidence="4 5">
    <name type="scientific">Acidipila rosea</name>
    <dbReference type="NCBI Taxonomy" id="768535"/>
    <lineage>
        <taxon>Bacteria</taxon>
        <taxon>Pseudomonadati</taxon>
        <taxon>Acidobacteriota</taxon>
        <taxon>Terriglobia</taxon>
        <taxon>Terriglobales</taxon>
        <taxon>Acidobacteriaceae</taxon>
        <taxon>Acidipila</taxon>
    </lineage>
</organism>
<dbReference type="PANTHER" id="PTHR43080:SF2">
    <property type="entry name" value="CBS DOMAIN-CONTAINING PROTEIN"/>
    <property type="match status" value="1"/>
</dbReference>
<proteinExistence type="predicted"/>